<reference evidence="2 3" key="1">
    <citation type="submission" date="2024-02" db="EMBL/GenBank/DDBJ databases">
        <authorList>
            <person name="Chen Y."/>
            <person name="Shah S."/>
            <person name="Dougan E. K."/>
            <person name="Thang M."/>
            <person name="Chan C."/>
        </authorList>
    </citation>
    <scope>NUCLEOTIDE SEQUENCE [LARGE SCALE GENOMIC DNA]</scope>
</reference>
<dbReference type="Proteomes" id="UP001642464">
    <property type="component" value="Unassembled WGS sequence"/>
</dbReference>
<accession>A0ABP0M2E1</accession>
<name>A0ABP0M2E1_9DINO</name>
<feature type="region of interest" description="Disordered" evidence="1">
    <location>
        <begin position="84"/>
        <end position="125"/>
    </location>
</feature>
<evidence type="ECO:0000313" key="2">
    <source>
        <dbReference type="EMBL" id="CAK9045186.1"/>
    </source>
</evidence>
<feature type="compositionally biased region" description="Basic and acidic residues" evidence="1">
    <location>
        <begin position="9"/>
        <end position="19"/>
    </location>
</feature>
<gene>
    <name evidence="2" type="ORF">SCF082_LOCUS25555</name>
</gene>
<dbReference type="EMBL" id="CAXAMM010019224">
    <property type="protein sequence ID" value="CAK9045186.1"/>
    <property type="molecule type" value="Genomic_DNA"/>
</dbReference>
<proteinExistence type="predicted"/>
<feature type="region of interest" description="Disordered" evidence="1">
    <location>
        <begin position="1"/>
        <end position="55"/>
    </location>
</feature>
<evidence type="ECO:0000313" key="3">
    <source>
        <dbReference type="Proteomes" id="UP001642464"/>
    </source>
</evidence>
<sequence length="125" mass="13050">MAGLEATEELAKEEPRDSDGSTGCNSSPGAATQASVEAFGVLPGDEPSKRQDSATKVIMNLRAMIDKNGDLGLPPEVVQELSGKLCGETRSRPPTVDRGDSVDGEDDEEDGCDEHTAIDASMMGP</sequence>
<protein>
    <submittedName>
        <fullName evidence="2">Uncharacterized protein</fullName>
    </submittedName>
</protein>
<feature type="compositionally biased region" description="Polar residues" evidence="1">
    <location>
        <begin position="20"/>
        <end position="35"/>
    </location>
</feature>
<keyword evidence="3" id="KW-1185">Reference proteome</keyword>
<comment type="caution">
    <text evidence="2">The sequence shown here is derived from an EMBL/GenBank/DDBJ whole genome shotgun (WGS) entry which is preliminary data.</text>
</comment>
<organism evidence="2 3">
    <name type="scientific">Durusdinium trenchii</name>
    <dbReference type="NCBI Taxonomy" id="1381693"/>
    <lineage>
        <taxon>Eukaryota</taxon>
        <taxon>Sar</taxon>
        <taxon>Alveolata</taxon>
        <taxon>Dinophyceae</taxon>
        <taxon>Suessiales</taxon>
        <taxon>Symbiodiniaceae</taxon>
        <taxon>Durusdinium</taxon>
    </lineage>
</organism>
<evidence type="ECO:0000256" key="1">
    <source>
        <dbReference type="SAM" id="MobiDB-lite"/>
    </source>
</evidence>
<feature type="compositionally biased region" description="Acidic residues" evidence="1">
    <location>
        <begin position="102"/>
        <end position="112"/>
    </location>
</feature>
<feature type="compositionally biased region" description="Basic and acidic residues" evidence="1">
    <location>
        <begin position="87"/>
        <end position="101"/>
    </location>
</feature>